<dbReference type="RefSeq" id="WP_041045044.1">
    <property type="nucleotide sequence ID" value="NZ_JXAK01000002.1"/>
</dbReference>
<evidence type="ECO:0000259" key="1">
    <source>
        <dbReference type="PROSITE" id="PS51186"/>
    </source>
</evidence>
<name>A0ABR5AMM4_9BACL</name>
<dbReference type="CDD" id="cd04301">
    <property type="entry name" value="NAT_SF"/>
    <property type="match status" value="1"/>
</dbReference>
<evidence type="ECO:0000313" key="3">
    <source>
        <dbReference type="Proteomes" id="UP000031967"/>
    </source>
</evidence>
<gene>
    <name evidence="2" type="ORF">SD70_01795</name>
</gene>
<feature type="domain" description="N-acetyltransferase" evidence="1">
    <location>
        <begin position="25"/>
        <end position="182"/>
    </location>
</feature>
<organism evidence="2 3">
    <name type="scientific">Gordoniibacillus kamchatkensis</name>
    <dbReference type="NCBI Taxonomy" id="1590651"/>
    <lineage>
        <taxon>Bacteria</taxon>
        <taxon>Bacillati</taxon>
        <taxon>Bacillota</taxon>
        <taxon>Bacilli</taxon>
        <taxon>Bacillales</taxon>
        <taxon>Paenibacillaceae</taxon>
        <taxon>Gordoniibacillus</taxon>
    </lineage>
</organism>
<proteinExistence type="predicted"/>
<dbReference type="Gene3D" id="3.40.630.30">
    <property type="match status" value="1"/>
</dbReference>
<dbReference type="SUPFAM" id="SSF55729">
    <property type="entry name" value="Acyl-CoA N-acyltransferases (Nat)"/>
    <property type="match status" value="1"/>
</dbReference>
<dbReference type="PROSITE" id="PS51186">
    <property type="entry name" value="GNAT"/>
    <property type="match status" value="1"/>
</dbReference>
<accession>A0ABR5AMM4</accession>
<comment type="caution">
    <text evidence="2">The sequence shown here is derived from an EMBL/GenBank/DDBJ whole genome shotgun (WGS) entry which is preliminary data.</text>
</comment>
<reference evidence="2 3" key="1">
    <citation type="submission" date="2014-12" db="EMBL/GenBank/DDBJ databases">
        <title>Draft genome sequence of Paenibacillus kamchatkensis strain B-2647.</title>
        <authorList>
            <person name="Karlyshev A.V."/>
            <person name="Kudryashova E.B."/>
        </authorList>
    </citation>
    <scope>NUCLEOTIDE SEQUENCE [LARGE SCALE GENOMIC DNA]</scope>
    <source>
        <strain evidence="2 3">VKM B-2647</strain>
    </source>
</reference>
<dbReference type="InterPro" id="IPR016181">
    <property type="entry name" value="Acyl_CoA_acyltransferase"/>
</dbReference>
<protein>
    <recommendedName>
        <fullName evidence="1">N-acetyltransferase domain-containing protein</fullName>
    </recommendedName>
</protein>
<dbReference type="Pfam" id="PF00583">
    <property type="entry name" value="Acetyltransf_1"/>
    <property type="match status" value="1"/>
</dbReference>
<dbReference type="InterPro" id="IPR000182">
    <property type="entry name" value="GNAT_dom"/>
</dbReference>
<dbReference type="Proteomes" id="UP000031967">
    <property type="component" value="Unassembled WGS sequence"/>
</dbReference>
<keyword evidence="3" id="KW-1185">Reference proteome</keyword>
<dbReference type="EMBL" id="JXAK01000002">
    <property type="protein sequence ID" value="KIL42281.1"/>
    <property type="molecule type" value="Genomic_DNA"/>
</dbReference>
<evidence type="ECO:0000313" key="2">
    <source>
        <dbReference type="EMBL" id="KIL42281.1"/>
    </source>
</evidence>
<sequence>MKRIPLTMIRTNLADIPQYSFPEHYSIRTFKAGEEGIWAETEVSVDEFKDKTAALNHFAKEFGPHLDEMSLRCLFAENEQGEVIGTTTAWYGEFQENETWGRIHWVAIKPEHQGKKLAKPLLSAALNILSRSHEKAYLTTQTTSYQAINMYLNYGFEPFIKEPQCVEGWKLLENVLNRKILK</sequence>